<dbReference type="SMART" id="SM00667">
    <property type="entry name" value="LisH"/>
    <property type="match status" value="1"/>
</dbReference>
<evidence type="ECO:0000313" key="5">
    <source>
        <dbReference type="EMBL" id="KXS11331.1"/>
    </source>
</evidence>
<feature type="region of interest" description="Disordered" evidence="4">
    <location>
        <begin position="398"/>
        <end position="476"/>
    </location>
</feature>
<accession>A0A139A3H6</accession>
<feature type="compositionally biased region" description="Pro residues" evidence="4">
    <location>
        <begin position="1183"/>
        <end position="1194"/>
    </location>
</feature>
<evidence type="ECO:0008006" key="7">
    <source>
        <dbReference type="Google" id="ProtNLM"/>
    </source>
</evidence>
<dbReference type="EMBL" id="KQ965803">
    <property type="protein sequence ID" value="KXS11331.1"/>
    <property type="molecule type" value="Genomic_DNA"/>
</dbReference>
<name>A0A139A3H6_GONPJ</name>
<feature type="region of interest" description="Disordered" evidence="4">
    <location>
        <begin position="251"/>
        <end position="291"/>
    </location>
</feature>
<dbReference type="Gene3D" id="2.130.10.10">
    <property type="entry name" value="YVTN repeat-like/Quinoprotein amine dehydrogenase"/>
    <property type="match status" value="2"/>
</dbReference>
<feature type="compositionally biased region" description="Polar residues" evidence="4">
    <location>
        <begin position="630"/>
        <end position="651"/>
    </location>
</feature>
<sequence length="1787" mass="183378">MAAASHPLHPFHLQQTQLYAQQLGQLQHQQPNSAAANALTLQQQQQVVAQQQQMLHSNSQYHMLGMAQAQAANGHYPLQSGLTAQLTAMHQQLTQHSGQHGQHAQQQQNLGSSLSVHQQGVLQQGAAAHLVSSIGYPALGAAGGVSGGNPYQATQMGAQGFSGLGGMLAQSGAANNQAGAGGTSLGQLHLATQSSQASSNSIATTSATMGMNLGLSFGFGSTVPNDPNASPLHSSTSGPSSAAQALMAQLGSAGRPNPGSPFQMNFQGGAPSFSGENISGPPVSQAGGGSYHIATTNPQVPSSSAGGAYSAGGPFGGDPPTHLTRMPSYMSSAGPQSGAVAGAGLGLGGLSGMSLGGLAPGSHPQFSSGAGLGAQTIRQNLLAAQTVQQAAQRQREIAAASAAAGTKPNSGANPGVGNGGNGGNGPAPAQSQDSNRAGGSPARRTTGKDDEDDRGASGGGGTRGPVGSALAGNAFSNNGSGGATGIARTGIAPSGPDDEPERDSKKMLDIYIHDYLTKRKFTAAARAFSEEAGLGGAASPGHDVPEGFLYEWWTTFWDSNAARSRSIGSTTGGPASPPTHSTPSFLDSLSGRSAGGAVGLRVSAMPALNTQNASNADLHSATPTSAPPVTGQTKLSSVQGAQTGTIGNSPDINRDGGVQSSNSGADGSFEDLSPAQLQAILGALGLTGKDPTQLNYHERQMVLALQRHGSAAVAPTHPSASNFNGTDNGMGGSGQLQGGSFIQQSTIAQISAGAHKMFNIPQQQNALGGGLGGGQQQTNTATRQQQPIMAQNQNPQLEGSSQNVRSEALSGSQHGFTGIPSQNPSPTPPVNSAQQQALAIQQLQMQQQSQQVESPVHRQKFVNRQSSSGSLGQGSTPTGVGQLQHQYSQMTTQGMLADSVASASGEVNRLKQVYAHQLQAQHLQALHQQSTGLRDQATAHGMAMMNGSAFAQRPPSSQANVSGTGGLMVGGNGLTNSGQAQAQQEFHQTQLGGYNAGIATANGIIGANGMNVGAFAQNGTGNAMDPFHSYRLMLNRGQMQPGLANGIAGVGPAGVQAHFMGGDQRVMSGQPPFLDQRLLAMSNGVNGNIGLAGNPATQAQLAMIQSQLRHQQQQQLLRSSQSDLNSVGGTPQSPASPHYPSSSSPGANQAPFGGATTGAKRKRKATEHFSKKQSTTSTSGPATPQPTPDPPTPLTVPLESGGFHMDGSTDLHSHGFATQRMIDLKHDAEAYGEANQCGLQDSDIATPVNSASEFGSVMGGMMGNEDIDNDYGMEWLAGEAGVNPSIVLGGSGDWGSGMEDGLLPDSSHDVMTSQISGLSRKGDESASRKVHGTLLADLKSHNNKVATCALDASSRTLASGGHDRKVIIWDILKGSPSSVSKRFVLENHQQAVNTVRFSNFCSAVVGDTDTALSHVLNELPLMLATSSMDKTVRVYPITSAETCPEPIKTFLDHRASVTAVDFCPYVAVGNEGTPMDVEKYDSSLRINIFCGSLDAEGELKVWSPLTGKCEKSIKLPSKTAYSSNPLRFRPANRLSGTLTVSAQTTIAAAIASSLNLVDFAIPLHDKTSAPPLQVASNRKASSANLSASLLSATTDSEASILVYSTPHAKNIMSLDWSSDGQWLTTASDDILCLWEVGQSVIDGCKLVAQQPISNGKVSSCAFLQEQAPLLPGSSDASSPPRIVFGEFEKLYVWDPSTGMASSSGSPYGKFGGSGGGLSVSALTSQEKDLTSAISGLACVGTWLIEERDQGEGDTAEEQSSAGGRRTLVLASASSGKESNLKLWEVVG</sequence>
<dbReference type="PROSITE" id="PS50896">
    <property type="entry name" value="LISH"/>
    <property type="match status" value="1"/>
</dbReference>
<feature type="region of interest" description="Disordered" evidence="4">
    <location>
        <begin position="615"/>
        <end position="670"/>
    </location>
</feature>
<dbReference type="InterPro" id="IPR044716">
    <property type="entry name" value="LEUNIG-like"/>
</dbReference>
<feature type="compositionally biased region" description="Polar residues" evidence="4">
    <location>
        <begin position="615"/>
        <end position="624"/>
    </location>
</feature>
<dbReference type="GO" id="GO:0003714">
    <property type="term" value="F:transcription corepressor activity"/>
    <property type="evidence" value="ECO:0007669"/>
    <property type="project" value="InterPro"/>
</dbReference>
<feature type="compositionally biased region" description="Low complexity" evidence="4">
    <location>
        <begin position="776"/>
        <end position="786"/>
    </location>
</feature>
<feature type="compositionally biased region" description="Low complexity" evidence="4">
    <location>
        <begin position="1112"/>
        <end position="1124"/>
    </location>
</feature>
<dbReference type="PROSITE" id="PS00678">
    <property type="entry name" value="WD_REPEATS_1"/>
    <property type="match status" value="1"/>
</dbReference>
<feature type="region of interest" description="Disordered" evidence="4">
    <location>
        <begin position="764"/>
        <end position="858"/>
    </location>
</feature>
<evidence type="ECO:0000256" key="4">
    <source>
        <dbReference type="SAM" id="MobiDB-lite"/>
    </source>
</evidence>
<feature type="compositionally biased region" description="Low complexity" evidence="4">
    <location>
        <begin position="1131"/>
        <end position="1145"/>
    </location>
</feature>
<dbReference type="Pfam" id="PF00400">
    <property type="entry name" value="WD40"/>
    <property type="match status" value="2"/>
</dbReference>
<dbReference type="PROSITE" id="PS50082">
    <property type="entry name" value="WD_REPEATS_2"/>
    <property type="match status" value="1"/>
</dbReference>
<keyword evidence="1 3" id="KW-0853">WD repeat</keyword>
<feature type="compositionally biased region" description="Polar residues" evidence="4">
    <location>
        <begin position="787"/>
        <end position="822"/>
    </location>
</feature>
<dbReference type="InterPro" id="IPR006594">
    <property type="entry name" value="LisH"/>
</dbReference>
<feature type="compositionally biased region" description="Low complexity" evidence="4">
    <location>
        <begin position="465"/>
        <end position="476"/>
    </location>
</feature>
<dbReference type="InterPro" id="IPR015943">
    <property type="entry name" value="WD40/YVTN_repeat-like_dom_sf"/>
</dbReference>
<dbReference type="PANTHER" id="PTHR44376">
    <property type="entry name" value="TRANSCRIPTIONAL REGULATOR OF FILAMENTOUS GROWTH FLO8"/>
    <property type="match status" value="1"/>
</dbReference>
<feature type="compositionally biased region" description="Low complexity" evidence="4">
    <location>
        <begin position="832"/>
        <end position="851"/>
    </location>
</feature>
<dbReference type="PROSITE" id="PS50294">
    <property type="entry name" value="WD_REPEATS_REGION"/>
    <property type="match status" value="1"/>
</dbReference>
<dbReference type="InterPro" id="IPR001680">
    <property type="entry name" value="WD40_rpt"/>
</dbReference>
<feature type="region of interest" description="Disordered" evidence="4">
    <location>
        <begin position="484"/>
        <end position="503"/>
    </location>
</feature>
<proteinExistence type="predicted"/>
<organism evidence="5 6">
    <name type="scientific">Gonapodya prolifera (strain JEL478)</name>
    <name type="common">Monoblepharis prolifera</name>
    <dbReference type="NCBI Taxonomy" id="1344416"/>
    <lineage>
        <taxon>Eukaryota</taxon>
        <taxon>Fungi</taxon>
        <taxon>Fungi incertae sedis</taxon>
        <taxon>Chytridiomycota</taxon>
        <taxon>Chytridiomycota incertae sedis</taxon>
        <taxon>Monoblepharidomycetes</taxon>
        <taxon>Monoblepharidales</taxon>
        <taxon>Gonapodyaceae</taxon>
        <taxon>Gonapodya</taxon>
    </lineage>
</organism>
<dbReference type="InterPro" id="IPR036322">
    <property type="entry name" value="WD40_repeat_dom_sf"/>
</dbReference>
<evidence type="ECO:0000256" key="3">
    <source>
        <dbReference type="PROSITE-ProRule" id="PRU00221"/>
    </source>
</evidence>
<dbReference type="Pfam" id="PF08513">
    <property type="entry name" value="LisH"/>
    <property type="match status" value="1"/>
</dbReference>
<dbReference type="PANTHER" id="PTHR44376:SF5">
    <property type="entry name" value="TRANSCRIPTIONAL COREPRESSOR LEUNIG ISOFORM X1"/>
    <property type="match status" value="1"/>
</dbReference>
<feature type="region of interest" description="Disordered" evidence="4">
    <location>
        <begin position="1112"/>
        <end position="1212"/>
    </location>
</feature>
<feature type="region of interest" description="Disordered" evidence="4">
    <location>
        <begin position="564"/>
        <end position="590"/>
    </location>
</feature>
<dbReference type="Proteomes" id="UP000070544">
    <property type="component" value="Unassembled WGS sequence"/>
</dbReference>
<evidence type="ECO:0000256" key="1">
    <source>
        <dbReference type="ARBA" id="ARBA00022574"/>
    </source>
</evidence>
<dbReference type="STRING" id="1344416.A0A139A3H6"/>
<dbReference type="OrthoDB" id="5600002at2759"/>
<keyword evidence="6" id="KW-1185">Reference proteome</keyword>
<dbReference type="InterPro" id="IPR019775">
    <property type="entry name" value="WD40_repeat_CS"/>
</dbReference>
<gene>
    <name evidence="5" type="ORF">M427DRAFT_147845</name>
</gene>
<evidence type="ECO:0000256" key="2">
    <source>
        <dbReference type="ARBA" id="ARBA00022737"/>
    </source>
</evidence>
<dbReference type="SUPFAM" id="SSF50978">
    <property type="entry name" value="WD40 repeat-like"/>
    <property type="match status" value="1"/>
</dbReference>
<feature type="compositionally biased region" description="Gly residues" evidence="4">
    <location>
        <begin position="414"/>
        <end position="425"/>
    </location>
</feature>
<protein>
    <recommendedName>
        <fullName evidence="7">LisH domain-containing protein</fullName>
    </recommendedName>
</protein>
<evidence type="ECO:0000313" key="6">
    <source>
        <dbReference type="Proteomes" id="UP000070544"/>
    </source>
</evidence>
<reference evidence="5 6" key="1">
    <citation type="journal article" date="2015" name="Genome Biol. Evol.">
        <title>Phylogenomic analyses indicate that early fungi evolved digesting cell walls of algal ancestors of land plants.</title>
        <authorList>
            <person name="Chang Y."/>
            <person name="Wang S."/>
            <person name="Sekimoto S."/>
            <person name="Aerts A.L."/>
            <person name="Choi C."/>
            <person name="Clum A."/>
            <person name="LaButti K.M."/>
            <person name="Lindquist E.A."/>
            <person name="Yee Ngan C."/>
            <person name="Ohm R.A."/>
            <person name="Salamov A.A."/>
            <person name="Grigoriev I.V."/>
            <person name="Spatafora J.W."/>
            <person name="Berbee M.L."/>
        </authorList>
    </citation>
    <scope>NUCLEOTIDE SEQUENCE [LARGE SCALE GENOMIC DNA]</scope>
    <source>
        <strain evidence="5 6">JEL478</strain>
    </source>
</reference>
<keyword evidence="2" id="KW-0677">Repeat</keyword>
<feature type="repeat" description="WD" evidence="3">
    <location>
        <begin position="1338"/>
        <end position="1379"/>
    </location>
</feature>
<feature type="compositionally biased region" description="Low complexity" evidence="4">
    <location>
        <begin position="398"/>
        <end position="413"/>
    </location>
</feature>
<dbReference type="SMART" id="SM00320">
    <property type="entry name" value="WD40"/>
    <property type="match status" value="4"/>
</dbReference>